<sequence>MSHGVLALGVALLCASGCVWYLPAVAELRAGGDRPLSQRLTAAACLSGWGSVALVAPLLLTPAPWSTVAVLPAAGAVLTCVLAVRARVQRGWEEREDARHWAALGRPLTVSGPPPRRSFLVWLSPGLLLAPVAAGAVLLTGESSPARGAVAAASAAAVTAVFLGAATARAHTLRRRG</sequence>
<feature type="transmembrane region" description="Helical" evidence="1">
    <location>
        <begin position="6"/>
        <end position="28"/>
    </location>
</feature>
<organism evidence="2 3">
    <name type="scientific">Streptomyces palmae</name>
    <dbReference type="NCBI Taxonomy" id="1701085"/>
    <lineage>
        <taxon>Bacteria</taxon>
        <taxon>Bacillati</taxon>
        <taxon>Actinomycetota</taxon>
        <taxon>Actinomycetes</taxon>
        <taxon>Kitasatosporales</taxon>
        <taxon>Streptomycetaceae</taxon>
        <taxon>Streptomyces</taxon>
    </lineage>
</organism>
<feature type="transmembrane region" description="Helical" evidence="1">
    <location>
        <begin position="119"/>
        <end position="140"/>
    </location>
</feature>
<dbReference type="AlphaFoldDB" id="A0A4Z0GM34"/>
<feature type="transmembrane region" description="Helical" evidence="1">
    <location>
        <begin position="40"/>
        <end position="59"/>
    </location>
</feature>
<name>A0A4Z0GM34_9ACTN</name>
<keyword evidence="3" id="KW-1185">Reference proteome</keyword>
<gene>
    <name evidence="2" type="ORF">E4099_23890</name>
</gene>
<evidence type="ECO:0000313" key="2">
    <source>
        <dbReference type="EMBL" id="TGA96888.1"/>
    </source>
</evidence>
<dbReference type="EMBL" id="SRID01000282">
    <property type="protein sequence ID" value="TGA96888.1"/>
    <property type="molecule type" value="Genomic_DNA"/>
</dbReference>
<proteinExistence type="predicted"/>
<evidence type="ECO:0000313" key="3">
    <source>
        <dbReference type="Proteomes" id="UP000297948"/>
    </source>
</evidence>
<dbReference type="Proteomes" id="UP000297948">
    <property type="component" value="Unassembled WGS sequence"/>
</dbReference>
<dbReference type="OrthoDB" id="4338283at2"/>
<feature type="transmembrane region" description="Helical" evidence="1">
    <location>
        <begin position="146"/>
        <end position="168"/>
    </location>
</feature>
<keyword evidence="1" id="KW-0812">Transmembrane</keyword>
<accession>A0A4Z0GM34</accession>
<keyword evidence="1" id="KW-1133">Transmembrane helix</keyword>
<reference evidence="2 3" key="1">
    <citation type="submission" date="2019-03" db="EMBL/GenBank/DDBJ databases">
        <authorList>
            <person name="Gonzalez-Pimentel J.L."/>
        </authorList>
    </citation>
    <scope>NUCLEOTIDE SEQUENCE [LARGE SCALE GENOMIC DNA]</scope>
    <source>
        <strain evidence="2 3">JCM 31289</strain>
    </source>
</reference>
<keyword evidence="1" id="KW-0472">Membrane</keyword>
<feature type="transmembrane region" description="Helical" evidence="1">
    <location>
        <begin position="65"/>
        <end position="84"/>
    </location>
</feature>
<protein>
    <submittedName>
        <fullName evidence="2">Uncharacterized protein</fullName>
    </submittedName>
</protein>
<dbReference type="RefSeq" id="WP_135341179.1">
    <property type="nucleotide sequence ID" value="NZ_JBHLTX010000022.1"/>
</dbReference>
<evidence type="ECO:0000256" key="1">
    <source>
        <dbReference type="SAM" id="Phobius"/>
    </source>
</evidence>
<comment type="caution">
    <text evidence="2">The sequence shown here is derived from an EMBL/GenBank/DDBJ whole genome shotgun (WGS) entry which is preliminary data.</text>
</comment>